<dbReference type="InterPro" id="IPR004338">
    <property type="entry name" value="NqrB/RnfD"/>
</dbReference>
<dbReference type="HAMAP" id="MF_00426">
    <property type="entry name" value="NqrB"/>
    <property type="match status" value="1"/>
</dbReference>
<evidence type="ECO:0000256" key="2">
    <source>
        <dbReference type="ARBA" id="ARBA00022475"/>
    </source>
</evidence>
<gene>
    <name evidence="16" type="primary">nqrB</name>
    <name evidence="18" type="ORF">LOC68_22575</name>
</gene>
<keyword evidence="13 16" id="KW-0830">Ubiquinone</keyword>
<dbReference type="PIRSF" id="PIRSF016055">
    <property type="entry name" value="NADH-UbQ_OxRdtase_B_su"/>
    <property type="match status" value="1"/>
</dbReference>
<keyword evidence="1 16" id="KW-0813">Transport</keyword>
<dbReference type="GO" id="GO:0010181">
    <property type="term" value="F:FMN binding"/>
    <property type="evidence" value="ECO:0007669"/>
    <property type="project" value="InterPro"/>
</dbReference>
<dbReference type="GO" id="GO:0055085">
    <property type="term" value="P:transmembrane transport"/>
    <property type="evidence" value="ECO:0007669"/>
    <property type="project" value="InterPro"/>
</dbReference>
<feature type="transmembrane region" description="Helical" evidence="16">
    <location>
        <begin position="112"/>
        <end position="137"/>
    </location>
</feature>
<dbReference type="GO" id="GO:0006814">
    <property type="term" value="P:sodium ion transport"/>
    <property type="evidence" value="ECO:0007669"/>
    <property type="project" value="UniProtKB-UniRule"/>
</dbReference>
<evidence type="ECO:0000256" key="1">
    <source>
        <dbReference type="ARBA" id="ARBA00022448"/>
    </source>
</evidence>
<evidence type="ECO:0000256" key="7">
    <source>
        <dbReference type="ARBA" id="ARBA00022692"/>
    </source>
</evidence>
<comment type="function">
    <text evidence="16">NQR complex catalyzes the reduction of ubiquinone-1 to ubiquinol by two successive reactions, coupled with the transport of Na(+) ions from the cytoplasm to the periplasm. NqrA to NqrE are probably involved in the second step, the conversion of ubisemiquinone to ubiquinol.</text>
</comment>
<sequence>MKFLRNLLDSAAPMFHKGGKFERLYPLYEAGDTFLFTPGEVTHGSTHVRDGLDLKRMMVFVVIALTPCILMAMWNTGYQANAAIHSEAGTAIDSWQESLFTWLGMTHDPSSFLSNVILGAIYFLPIYIVTMTVGGIIEVTFGIIRGHEVNEGFLVTGMLFPLTLPPTMPLWQVGLGIAFGVLIGKEVFGGTGKNFLNPALTARAFLYFAYPNQITGNVWVAADGFSGATTLGALAENKDKLDVGLDAVLKTVDGHGITWMDAFLGTISGSMGETSALACLLGAAFLIMTGVGSWKIMLATILGAVGTSGAFYLASLSGIETSALFALPPWWHLVIGGFAFGCVFMATDPVSAAMTEKGKWFYGILIGVLTILIRGINPAFPEGIMLAILFGNVMAPLIDYFVIQANINRRMARYATS</sequence>
<dbReference type="EMBL" id="JAJKFT010000010">
    <property type="protein sequence ID" value="MCC9631187.1"/>
    <property type="molecule type" value="Genomic_DNA"/>
</dbReference>
<dbReference type="PANTHER" id="PTHR30578:SF1">
    <property type="entry name" value="NA(+)-TRANSLOCATING NADH-QUINONE REDUCTASE SUBUNIT B"/>
    <property type="match status" value="1"/>
</dbReference>
<comment type="subcellular location">
    <subcellularLocation>
        <location evidence="16">Cell membrane</location>
        <topology evidence="16">Multi-pass membrane protein</topology>
    </subcellularLocation>
</comment>
<keyword evidence="3" id="KW-0997">Cell inner membrane</keyword>
<evidence type="ECO:0000256" key="10">
    <source>
        <dbReference type="ARBA" id="ARBA00023027"/>
    </source>
</evidence>
<keyword evidence="9 16" id="KW-1133">Transmembrane helix</keyword>
<dbReference type="NCBIfam" id="TIGR01937">
    <property type="entry name" value="nqrB"/>
    <property type="match status" value="1"/>
</dbReference>
<keyword evidence="10 16" id="KW-0520">NAD</keyword>
<evidence type="ECO:0000256" key="12">
    <source>
        <dbReference type="ARBA" id="ARBA00023065"/>
    </source>
</evidence>
<protein>
    <recommendedName>
        <fullName evidence="16">Na(+)-translocating NADH-quinone reductase subunit B</fullName>
        <shortName evidence="16">Na(+)-NQR subunit B</shortName>
        <shortName evidence="16">Na(+)-translocating NQR subunit B</shortName>
        <ecNumber evidence="16">7.2.1.1</ecNumber>
    </recommendedName>
    <alternativeName>
        <fullName evidence="16">NQR complex subunit B</fullName>
    </alternativeName>
    <alternativeName>
        <fullName evidence="16">NQR-1 subunit B</fullName>
    </alternativeName>
</protein>
<comment type="caution">
    <text evidence="18">The sequence shown here is derived from an EMBL/GenBank/DDBJ whole genome shotgun (WGS) entry which is preliminary data.</text>
</comment>
<dbReference type="Proteomes" id="UP001139103">
    <property type="component" value="Unassembled WGS sequence"/>
</dbReference>
<feature type="transmembrane region" description="Helical" evidence="16">
    <location>
        <begin position="57"/>
        <end position="74"/>
    </location>
</feature>
<dbReference type="GO" id="GO:0022904">
    <property type="term" value="P:respiratory electron transport chain"/>
    <property type="evidence" value="ECO:0007669"/>
    <property type="project" value="InterPro"/>
</dbReference>
<dbReference type="AlphaFoldDB" id="A0A9X1MRL0"/>
<dbReference type="NCBIfam" id="NF003756">
    <property type="entry name" value="PRK05349.1"/>
    <property type="match status" value="1"/>
</dbReference>
<dbReference type="InterPro" id="IPR010966">
    <property type="entry name" value="NqrB"/>
</dbReference>
<reference evidence="18" key="1">
    <citation type="submission" date="2021-11" db="EMBL/GenBank/DDBJ databases">
        <title>Genome sequence.</title>
        <authorList>
            <person name="Sun Q."/>
        </authorList>
    </citation>
    <scope>NUCLEOTIDE SEQUENCE</scope>
    <source>
        <strain evidence="18">JC732</strain>
    </source>
</reference>
<evidence type="ECO:0000256" key="3">
    <source>
        <dbReference type="ARBA" id="ARBA00022519"/>
    </source>
</evidence>
<keyword evidence="6 16" id="KW-0288">FMN</keyword>
<keyword evidence="11 16" id="KW-0915">Sodium</keyword>
<keyword evidence="2 16" id="KW-1003">Cell membrane</keyword>
<proteinExistence type="inferred from homology"/>
<evidence type="ECO:0000256" key="8">
    <source>
        <dbReference type="ARBA" id="ARBA00022967"/>
    </source>
</evidence>
<comment type="similarity">
    <text evidence="16">Belongs to the NqrB/RnfD family.</text>
</comment>
<comment type="catalytic activity">
    <reaction evidence="16">
        <text>a ubiquinone + n Na(+)(in) + NADH + H(+) = a ubiquinol + n Na(+)(out) + NAD(+)</text>
        <dbReference type="Rhea" id="RHEA:47748"/>
        <dbReference type="Rhea" id="RHEA-COMP:9565"/>
        <dbReference type="Rhea" id="RHEA-COMP:9566"/>
        <dbReference type="ChEBI" id="CHEBI:15378"/>
        <dbReference type="ChEBI" id="CHEBI:16389"/>
        <dbReference type="ChEBI" id="CHEBI:17976"/>
        <dbReference type="ChEBI" id="CHEBI:29101"/>
        <dbReference type="ChEBI" id="CHEBI:57540"/>
        <dbReference type="ChEBI" id="CHEBI:57945"/>
        <dbReference type="EC" id="7.2.1.1"/>
    </reaction>
</comment>
<dbReference type="GO" id="GO:0016655">
    <property type="term" value="F:oxidoreductase activity, acting on NAD(P)H, quinone or similar compound as acceptor"/>
    <property type="evidence" value="ECO:0007669"/>
    <property type="project" value="UniProtKB-UniRule"/>
</dbReference>
<keyword evidence="7 16" id="KW-0812">Transmembrane</keyword>
<evidence type="ECO:0000256" key="11">
    <source>
        <dbReference type="ARBA" id="ARBA00023053"/>
    </source>
</evidence>
<evidence type="ECO:0000313" key="19">
    <source>
        <dbReference type="Proteomes" id="UP001139103"/>
    </source>
</evidence>
<dbReference type="EC" id="7.2.1.1" evidence="16"/>
<keyword evidence="14 16" id="KW-0472">Membrane</keyword>
<dbReference type="RefSeq" id="WP_230222939.1">
    <property type="nucleotide sequence ID" value="NZ_JAJKFT010000010.1"/>
</dbReference>
<evidence type="ECO:0000256" key="16">
    <source>
        <dbReference type="HAMAP-Rule" id="MF_00426"/>
    </source>
</evidence>
<keyword evidence="8 16" id="KW-1278">Translocase</keyword>
<evidence type="ECO:0000256" key="6">
    <source>
        <dbReference type="ARBA" id="ARBA00022643"/>
    </source>
</evidence>
<organism evidence="18 19">
    <name type="scientific">Blastopirellula sediminis</name>
    <dbReference type="NCBI Taxonomy" id="2894196"/>
    <lineage>
        <taxon>Bacteria</taxon>
        <taxon>Pseudomonadati</taxon>
        <taxon>Planctomycetota</taxon>
        <taxon>Planctomycetia</taxon>
        <taxon>Pirellulales</taxon>
        <taxon>Pirellulaceae</taxon>
        <taxon>Blastopirellula</taxon>
    </lineage>
</organism>
<feature type="modified residue" description="FMN phosphoryl threonine" evidence="16 17">
    <location>
        <position position="229"/>
    </location>
</feature>
<evidence type="ECO:0000256" key="9">
    <source>
        <dbReference type="ARBA" id="ARBA00022989"/>
    </source>
</evidence>
<feature type="transmembrane region" description="Helical" evidence="16">
    <location>
        <begin position="296"/>
        <end position="318"/>
    </location>
</feature>
<keyword evidence="4 16" id="KW-0597">Phosphoprotein</keyword>
<comment type="cofactor">
    <cofactor evidence="16 17">
        <name>FMN</name>
        <dbReference type="ChEBI" id="CHEBI:58210"/>
    </cofactor>
</comment>
<comment type="caution">
    <text evidence="16">Lacks conserved residue(s) required for the propagation of feature annotation.</text>
</comment>
<evidence type="ECO:0000256" key="13">
    <source>
        <dbReference type="ARBA" id="ARBA00023075"/>
    </source>
</evidence>
<keyword evidence="5 16" id="KW-0285">Flavoprotein</keyword>
<feature type="transmembrane region" description="Helical" evidence="16">
    <location>
        <begin position="360"/>
        <end position="377"/>
    </location>
</feature>
<feature type="transmembrane region" description="Helical" evidence="16">
    <location>
        <begin position="383"/>
        <end position="403"/>
    </location>
</feature>
<accession>A0A9X1MRL0</accession>
<keyword evidence="12 16" id="KW-0406">Ion transport</keyword>
<evidence type="ECO:0000256" key="5">
    <source>
        <dbReference type="ARBA" id="ARBA00022630"/>
    </source>
</evidence>
<evidence type="ECO:0000256" key="4">
    <source>
        <dbReference type="ARBA" id="ARBA00022553"/>
    </source>
</evidence>
<evidence type="ECO:0000313" key="18">
    <source>
        <dbReference type="EMBL" id="MCC9631187.1"/>
    </source>
</evidence>
<feature type="transmembrane region" description="Helical" evidence="16">
    <location>
        <begin position="330"/>
        <end position="348"/>
    </location>
</feature>
<dbReference type="GO" id="GO:0005886">
    <property type="term" value="C:plasma membrane"/>
    <property type="evidence" value="ECO:0007669"/>
    <property type="project" value="UniProtKB-SubCell"/>
</dbReference>
<evidence type="ECO:0000256" key="15">
    <source>
        <dbReference type="ARBA" id="ARBA00023201"/>
    </source>
</evidence>
<dbReference type="PANTHER" id="PTHR30578">
    <property type="entry name" value="ELECTRON TRANSPORT COMPLEX PROTEIN RNFD"/>
    <property type="match status" value="1"/>
</dbReference>
<keyword evidence="15 16" id="KW-0739">Sodium transport</keyword>
<name>A0A9X1MRL0_9BACT</name>
<comment type="subunit">
    <text evidence="16">Composed of six subunits; NqrA, NqrB, NqrC, NqrD, NqrE and NqrF.</text>
</comment>
<dbReference type="Pfam" id="PF03116">
    <property type="entry name" value="NQR2_RnfD_RnfE"/>
    <property type="match status" value="1"/>
</dbReference>
<evidence type="ECO:0000256" key="14">
    <source>
        <dbReference type="ARBA" id="ARBA00023136"/>
    </source>
</evidence>
<evidence type="ECO:0000256" key="17">
    <source>
        <dbReference type="PIRSR" id="PIRSR016055-50"/>
    </source>
</evidence>
<keyword evidence="19" id="KW-1185">Reference proteome</keyword>